<comment type="caution">
    <text evidence="2">The sequence shown here is derived from an EMBL/GenBank/DDBJ whole genome shotgun (WGS) entry which is preliminary data.</text>
</comment>
<feature type="compositionally biased region" description="Low complexity" evidence="1">
    <location>
        <begin position="37"/>
        <end position="48"/>
    </location>
</feature>
<reference evidence="2" key="2">
    <citation type="submission" date="2020-11" db="EMBL/GenBank/DDBJ databases">
        <authorList>
            <person name="McCartney M.A."/>
            <person name="Auch B."/>
            <person name="Kono T."/>
            <person name="Mallez S."/>
            <person name="Becker A."/>
            <person name="Gohl D.M."/>
            <person name="Silverstein K.A.T."/>
            <person name="Koren S."/>
            <person name="Bechman K.B."/>
            <person name="Herman A."/>
            <person name="Abrahante J.E."/>
            <person name="Garbe J."/>
        </authorList>
    </citation>
    <scope>NUCLEOTIDE SEQUENCE</scope>
    <source>
        <strain evidence="2">Duluth1</strain>
        <tissue evidence="2">Whole animal</tissue>
    </source>
</reference>
<feature type="region of interest" description="Disordered" evidence="1">
    <location>
        <begin position="30"/>
        <end position="60"/>
    </location>
</feature>
<dbReference type="EMBL" id="JAIWYP010000005">
    <property type="protein sequence ID" value="KAH3816970.1"/>
    <property type="molecule type" value="Genomic_DNA"/>
</dbReference>
<sequence length="134" mass="14918">MAVSIASFANFYWVTWSEAESRLFAPGTVSHSVGARNTTNTTGPTSSPKHASTGSITPKTERSCPIVEGLVGKSTTPQPINREPPRLHLWYRYPTTHLIYTPTPVSPIQVIHPLRDALLWLPRVLPVHHVDRRC</sequence>
<gene>
    <name evidence="2" type="ORF">DPMN_118495</name>
</gene>
<feature type="compositionally biased region" description="Polar residues" evidence="1">
    <location>
        <begin position="49"/>
        <end position="58"/>
    </location>
</feature>
<accession>A0A9D4GH22</accession>
<evidence type="ECO:0000313" key="2">
    <source>
        <dbReference type="EMBL" id="KAH3816970.1"/>
    </source>
</evidence>
<reference evidence="2" key="1">
    <citation type="journal article" date="2019" name="bioRxiv">
        <title>The Genome of the Zebra Mussel, Dreissena polymorpha: A Resource for Invasive Species Research.</title>
        <authorList>
            <person name="McCartney M.A."/>
            <person name="Auch B."/>
            <person name="Kono T."/>
            <person name="Mallez S."/>
            <person name="Zhang Y."/>
            <person name="Obille A."/>
            <person name="Becker A."/>
            <person name="Abrahante J.E."/>
            <person name="Garbe J."/>
            <person name="Badalamenti J.P."/>
            <person name="Herman A."/>
            <person name="Mangelson H."/>
            <person name="Liachko I."/>
            <person name="Sullivan S."/>
            <person name="Sone E.D."/>
            <person name="Koren S."/>
            <person name="Silverstein K.A.T."/>
            <person name="Beckman K.B."/>
            <person name="Gohl D.M."/>
        </authorList>
    </citation>
    <scope>NUCLEOTIDE SEQUENCE</scope>
    <source>
        <strain evidence="2">Duluth1</strain>
        <tissue evidence="2">Whole animal</tissue>
    </source>
</reference>
<proteinExistence type="predicted"/>
<evidence type="ECO:0000256" key="1">
    <source>
        <dbReference type="SAM" id="MobiDB-lite"/>
    </source>
</evidence>
<evidence type="ECO:0000313" key="3">
    <source>
        <dbReference type="Proteomes" id="UP000828390"/>
    </source>
</evidence>
<dbReference type="Proteomes" id="UP000828390">
    <property type="component" value="Unassembled WGS sequence"/>
</dbReference>
<protein>
    <submittedName>
        <fullName evidence="2">Uncharacterized protein</fullName>
    </submittedName>
</protein>
<keyword evidence="3" id="KW-1185">Reference proteome</keyword>
<organism evidence="2 3">
    <name type="scientific">Dreissena polymorpha</name>
    <name type="common">Zebra mussel</name>
    <name type="synonym">Mytilus polymorpha</name>
    <dbReference type="NCBI Taxonomy" id="45954"/>
    <lineage>
        <taxon>Eukaryota</taxon>
        <taxon>Metazoa</taxon>
        <taxon>Spiralia</taxon>
        <taxon>Lophotrochozoa</taxon>
        <taxon>Mollusca</taxon>
        <taxon>Bivalvia</taxon>
        <taxon>Autobranchia</taxon>
        <taxon>Heteroconchia</taxon>
        <taxon>Euheterodonta</taxon>
        <taxon>Imparidentia</taxon>
        <taxon>Neoheterodontei</taxon>
        <taxon>Myida</taxon>
        <taxon>Dreissenoidea</taxon>
        <taxon>Dreissenidae</taxon>
        <taxon>Dreissena</taxon>
    </lineage>
</organism>
<name>A0A9D4GH22_DREPO</name>
<dbReference type="AlphaFoldDB" id="A0A9D4GH22"/>